<gene>
    <name evidence="6" type="ORF">LODBEIA_P02700</name>
</gene>
<dbReference type="Proteomes" id="UP001497383">
    <property type="component" value="Chromosome 1"/>
</dbReference>
<protein>
    <recommendedName>
        <fullName evidence="5">Survival protein SurE-like phosphatase/nucleotidase domain-containing protein</fullName>
    </recommendedName>
</protein>
<evidence type="ECO:0000256" key="4">
    <source>
        <dbReference type="SAM" id="SignalP"/>
    </source>
</evidence>
<feature type="signal peptide" evidence="4">
    <location>
        <begin position="1"/>
        <end position="18"/>
    </location>
</feature>
<dbReference type="NCBIfam" id="TIGR00087">
    <property type="entry name" value="surE"/>
    <property type="match status" value="1"/>
</dbReference>
<dbReference type="Gene3D" id="3.40.1210.10">
    <property type="entry name" value="Survival protein SurE-like phosphatase/nucleotidase"/>
    <property type="match status" value="1"/>
</dbReference>
<dbReference type="InterPro" id="IPR030048">
    <property type="entry name" value="SurE"/>
</dbReference>
<evidence type="ECO:0000313" key="7">
    <source>
        <dbReference type="Proteomes" id="UP001497383"/>
    </source>
</evidence>
<evidence type="ECO:0000313" key="6">
    <source>
        <dbReference type="EMBL" id="CAK9435543.1"/>
    </source>
</evidence>
<dbReference type="SUPFAM" id="SSF64167">
    <property type="entry name" value="SurE-like"/>
    <property type="match status" value="1"/>
</dbReference>
<keyword evidence="3" id="KW-0378">Hydrolase</keyword>
<dbReference type="EMBL" id="OZ022405">
    <property type="protein sequence ID" value="CAK9435543.1"/>
    <property type="molecule type" value="Genomic_DNA"/>
</dbReference>
<keyword evidence="7" id="KW-1185">Reference proteome</keyword>
<reference evidence="6 7" key="1">
    <citation type="submission" date="2024-03" db="EMBL/GenBank/DDBJ databases">
        <authorList>
            <person name="Brejova B."/>
        </authorList>
    </citation>
    <scope>NUCLEOTIDE SEQUENCE [LARGE SCALE GENOMIC DNA]</scope>
    <source>
        <strain evidence="6 7">CBS 14171</strain>
    </source>
</reference>
<dbReference type="GeneID" id="92205466"/>
<evidence type="ECO:0000256" key="1">
    <source>
        <dbReference type="ARBA" id="ARBA00011062"/>
    </source>
</evidence>
<keyword evidence="2" id="KW-0479">Metal-binding</keyword>
<evidence type="ECO:0000256" key="2">
    <source>
        <dbReference type="ARBA" id="ARBA00022723"/>
    </source>
</evidence>
<feature type="chain" id="PRO_5046377904" description="Survival protein SurE-like phosphatase/nucleotidase domain-containing protein" evidence="4">
    <location>
        <begin position="19"/>
        <end position="323"/>
    </location>
</feature>
<sequence length="323" mass="34953">MQFLATSLLLFLASFAIAKNIILTNDDGWAATNVRATYYKLKAAGHNVFLIAPVSQRSGWSGKFDIPTSKTLQTNGEFSYPAAGAPSWGHEANDDHIWYFNGTPASSVAFGLQYVLPEKFNNISIDLVVSGPNEGLNLAGLFTLSGTIAATYNSVYRNYPAVAFSGSNGNNSFFKDSLDLNDPKNPSTIYANLITNFVQELFKTQGSNPRALPLGVGLNVNLPKVGYEDESCTNPKWVYTRITGQDAATADLVYNKTSDSFVWAQKSYQALTACNNGDCSLPSEEFILEHTKCQSSVSAFSIDFDANLGLTNAVHGLIGGLFK</sequence>
<dbReference type="InterPro" id="IPR002828">
    <property type="entry name" value="SurE-like_Pase/nucleotidase"/>
</dbReference>
<feature type="domain" description="Survival protein SurE-like phosphatase/nucleotidase" evidence="5">
    <location>
        <begin position="21"/>
        <end position="229"/>
    </location>
</feature>
<name>A0ABP0ZGS6_9ASCO</name>
<comment type="similarity">
    <text evidence="1">Belongs to the SurE nucleotidase family.</text>
</comment>
<keyword evidence="4" id="KW-0732">Signal</keyword>
<dbReference type="Pfam" id="PF01975">
    <property type="entry name" value="SurE"/>
    <property type="match status" value="1"/>
</dbReference>
<dbReference type="RefSeq" id="XP_066827208.1">
    <property type="nucleotide sequence ID" value="XM_066972728.1"/>
</dbReference>
<accession>A0ABP0ZGS6</accession>
<dbReference type="PANTHER" id="PTHR30457:SF0">
    <property type="entry name" value="PHOSPHATASE, PUTATIVE (AFU_ORTHOLOGUE AFUA_4G01070)-RELATED"/>
    <property type="match status" value="1"/>
</dbReference>
<organism evidence="6 7">
    <name type="scientific">Lodderomyces beijingensis</name>
    <dbReference type="NCBI Taxonomy" id="1775926"/>
    <lineage>
        <taxon>Eukaryota</taxon>
        <taxon>Fungi</taxon>
        <taxon>Dikarya</taxon>
        <taxon>Ascomycota</taxon>
        <taxon>Saccharomycotina</taxon>
        <taxon>Pichiomycetes</taxon>
        <taxon>Debaryomycetaceae</taxon>
        <taxon>Candida/Lodderomyces clade</taxon>
        <taxon>Lodderomyces</taxon>
    </lineage>
</organism>
<dbReference type="InterPro" id="IPR036523">
    <property type="entry name" value="SurE-like_sf"/>
</dbReference>
<evidence type="ECO:0000259" key="5">
    <source>
        <dbReference type="Pfam" id="PF01975"/>
    </source>
</evidence>
<evidence type="ECO:0000256" key="3">
    <source>
        <dbReference type="ARBA" id="ARBA00022801"/>
    </source>
</evidence>
<proteinExistence type="inferred from homology"/>
<dbReference type="PANTHER" id="PTHR30457">
    <property type="entry name" value="5'-NUCLEOTIDASE SURE"/>
    <property type="match status" value="1"/>
</dbReference>